<dbReference type="SMART" id="SM00228">
    <property type="entry name" value="PDZ"/>
    <property type="match status" value="2"/>
</dbReference>
<keyword evidence="3" id="KW-0966">Cell projection</keyword>
<dbReference type="InterPro" id="IPR036034">
    <property type="entry name" value="PDZ_sf"/>
</dbReference>
<organism evidence="6 7">
    <name type="scientific">Diaphorina citri</name>
    <name type="common">Asian citrus psyllid</name>
    <dbReference type="NCBI Taxonomy" id="121845"/>
    <lineage>
        <taxon>Eukaryota</taxon>
        <taxon>Metazoa</taxon>
        <taxon>Ecdysozoa</taxon>
        <taxon>Arthropoda</taxon>
        <taxon>Hexapoda</taxon>
        <taxon>Insecta</taxon>
        <taxon>Pterygota</taxon>
        <taxon>Neoptera</taxon>
        <taxon>Paraneoptera</taxon>
        <taxon>Hemiptera</taxon>
        <taxon>Sternorrhyncha</taxon>
        <taxon>Psylloidea</taxon>
        <taxon>Psyllidae</taxon>
        <taxon>Diaphorininae</taxon>
        <taxon>Diaphorina</taxon>
    </lineage>
</organism>
<keyword evidence="6" id="KW-1185">Reference proteome</keyword>
<sequence length="545" mass="59208">MALTTSDSYGDTDNSDSTGNGSISTNGNSNSRNNIRLVTLHKSNVMFNGTLGFSIRGGREHTTGVFVSNVEPKSEAERSGLLIGDQIIRINGFPIEDATHSEVLQLIHSQNIISLKVRSVGMIPTKERDKSVTWKFVDTNKSNLNQNERFPVVPITLEVPPHGKLGCGICKGPQWKPGIFVQFTKDACVAKDAGLKCGDQILACNGVKFSPDVTFEHAVSVMKSSCLLELLVHRGVGLDLFPGGSSGYNSSTSSLNGDNQDEPTLVQFKRLSVVKEESVGNGRSNSLEDVTQARAEPRTLHNGGGGASLSSAISEEIKRRSERLNSGKEFVKVETTKNNIEEDSSYHLKLQTLMKEVKEAHNKMFPGSQEEKDKCSDSPPSCPTPDYDTMSVTSHTNNHNNNKVDMASFKSFSAAPAPAKPPPVYFPPPSGFQDEKNKPEATAVKPAPPPVVTLREYPNPNEPKVPSKFKFLSNNKPACVRFGDELSQTVSQVLVDSPPGPKKNTNVVTISIQHPSTQNPFYLHAAKKGPAPQPPPTKNKVTFNF</sequence>
<feature type="region of interest" description="Disordered" evidence="4">
    <location>
        <begin position="524"/>
        <end position="545"/>
    </location>
</feature>
<feature type="region of interest" description="Disordered" evidence="4">
    <location>
        <begin position="365"/>
        <end position="384"/>
    </location>
</feature>
<feature type="domain" description="PDZ" evidence="5">
    <location>
        <begin position="154"/>
        <end position="225"/>
    </location>
</feature>
<evidence type="ECO:0000256" key="1">
    <source>
        <dbReference type="ARBA" id="ARBA00004316"/>
    </source>
</evidence>
<protein>
    <submittedName>
        <fullName evidence="7">Whirlin isoform X1</fullName>
    </submittedName>
    <submittedName>
        <fullName evidence="8">Whirlin isoform X2</fullName>
    </submittedName>
</protein>
<dbReference type="RefSeq" id="XP_008468117.2">
    <property type="nucleotide sequence ID" value="XM_008469895.3"/>
</dbReference>
<evidence type="ECO:0000313" key="8">
    <source>
        <dbReference type="RefSeq" id="XP_026676745.1"/>
    </source>
</evidence>
<dbReference type="PROSITE" id="PS50106">
    <property type="entry name" value="PDZ"/>
    <property type="match status" value="2"/>
</dbReference>
<feature type="compositionally biased region" description="Polar residues" evidence="4">
    <location>
        <begin position="1"/>
        <end position="12"/>
    </location>
</feature>
<dbReference type="InterPro" id="IPR051844">
    <property type="entry name" value="USH2_Complex_Protein"/>
</dbReference>
<proteinExistence type="predicted"/>
<dbReference type="GO" id="GO:0032426">
    <property type="term" value="C:stereocilium tip"/>
    <property type="evidence" value="ECO:0007669"/>
    <property type="project" value="TreeGrafter"/>
</dbReference>
<feature type="compositionally biased region" description="Low complexity" evidence="4">
    <location>
        <begin position="15"/>
        <end position="32"/>
    </location>
</feature>
<dbReference type="RefSeq" id="XP_026676745.1">
    <property type="nucleotide sequence ID" value="XM_026820944.1"/>
</dbReference>
<evidence type="ECO:0000256" key="2">
    <source>
        <dbReference type="ARBA" id="ARBA00022737"/>
    </source>
</evidence>
<keyword evidence="2" id="KW-0677">Repeat</keyword>
<feature type="region of interest" description="Disordered" evidence="4">
    <location>
        <begin position="431"/>
        <end position="458"/>
    </location>
</feature>
<evidence type="ECO:0000259" key="5">
    <source>
        <dbReference type="PROSITE" id="PS50106"/>
    </source>
</evidence>
<evidence type="ECO:0000256" key="3">
    <source>
        <dbReference type="ARBA" id="ARBA00023273"/>
    </source>
</evidence>
<dbReference type="GeneID" id="103505552"/>
<dbReference type="GO" id="GO:0002142">
    <property type="term" value="C:stereocilia ankle link complex"/>
    <property type="evidence" value="ECO:0007669"/>
    <property type="project" value="TreeGrafter"/>
</dbReference>
<dbReference type="PANTHER" id="PTHR23116">
    <property type="entry name" value="PDZ DOMAIN CONTAINING WHIRLIN AND HARMONIN-RELATED"/>
    <property type="match status" value="1"/>
</dbReference>
<dbReference type="Pfam" id="PF00595">
    <property type="entry name" value="PDZ"/>
    <property type="match status" value="2"/>
</dbReference>
<evidence type="ECO:0000256" key="4">
    <source>
        <dbReference type="SAM" id="MobiDB-lite"/>
    </source>
</evidence>
<dbReference type="STRING" id="121845.A0A1S3CUJ9"/>
<dbReference type="KEGG" id="dci:103505552"/>
<evidence type="ECO:0000313" key="6">
    <source>
        <dbReference type="Proteomes" id="UP000079169"/>
    </source>
</evidence>
<name>A0A1S3CUJ9_DIACI</name>
<dbReference type="SUPFAM" id="SSF50156">
    <property type="entry name" value="PDZ domain-like"/>
    <property type="match status" value="2"/>
</dbReference>
<dbReference type="Gene3D" id="2.30.42.10">
    <property type="match status" value="2"/>
</dbReference>
<gene>
    <name evidence="7 8" type="primary">LOC103505552</name>
</gene>
<feature type="region of interest" description="Disordered" evidence="4">
    <location>
        <begin position="1"/>
        <end position="32"/>
    </location>
</feature>
<dbReference type="Proteomes" id="UP000079169">
    <property type="component" value="Unplaced"/>
</dbReference>
<dbReference type="AlphaFoldDB" id="A0A1S3CUJ9"/>
<dbReference type="InterPro" id="IPR001478">
    <property type="entry name" value="PDZ"/>
</dbReference>
<feature type="domain" description="PDZ" evidence="5">
    <location>
        <begin position="37"/>
        <end position="107"/>
    </location>
</feature>
<dbReference type="GO" id="GO:0005886">
    <property type="term" value="C:plasma membrane"/>
    <property type="evidence" value="ECO:0007669"/>
    <property type="project" value="TreeGrafter"/>
</dbReference>
<dbReference type="PaxDb" id="121845-A0A1S3CUJ9"/>
<accession>A0A1S3CUJ9</accession>
<reference evidence="7 8" key="1">
    <citation type="submission" date="2025-04" db="UniProtKB">
        <authorList>
            <consortium name="RefSeq"/>
        </authorList>
    </citation>
    <scope>IDENTIFICATION</scope>
</reference>
<evidence type="ECO:0000313" key="7">
    <source>
        <dbReference type="RefSeq" id="XP_008468117.2"/>
    </source>
</evidence>
<comment type="subcellular location">
    <subcellularLocation>
        <location evidence="1">Cell projection</location>
    </subcellularLocation>
</comment>
<dbReference type="PANTHER" id="PTHR23116:SF36">
    <property type="entry name" value="HARMONIN"/>
    <property type="match status" value="1"/>
</dbReference>
<dbReference type="GO" id="GO:0005929">
    <property type="term" value="C:cilium"/>
    <property type="evidence" value="ECO:0007669"/>
    <property type="project" value="TreeGrafter"/>
</dbReference>